<keyword evidence="1" id="KW-1133">Transmembrane helix</keyword>
<comment type="caution">
    <text evidence="2">The sequence shown here is derived from an EMBL/GenBank/DDBJ whole genome shotgun (WGS) entry which is preliminary data.</text>
</comment>
<protein>
    <submittedName>
        <fullName evidence="2">Uncharacterized protein</fullName>
    </submittedName>
</protein>
<keyword evidence="1" id="KW-0472">Membrane</keyword>
<dbReference type="AlphaFoldDB" id="A0AB34R397"/>
<keyword evidence="1" id="KW-0812">Transmembrane</keyword>
<gene>
    <name evidence="2" type="ORF">IE90_06095</name>
</gene>
<evidence type="ECO:0000256" key="1">
    <source>
        <dbReference type="SAM" id="Phobius"/>
    </source>
</evidence>
<dbReference type="EMBL" id="JPIT01000017">
    <property type="protein sequence ID" value="KIO46019.1"/>
    <property type="molecule type" value="Genomic_DNA"/>
</dbReference>
<feature type="transmembrane region" description="Helical" evidence="1">
    <location>
        <begin position="29"/>
        <end position="51"/>
    </location>
</feature>
<name>A0AB34R397_9PORP</name>
<accession>A0AB34R397</accession>
<sequence>MNRQSDSFLDVYSCIERQGRVVTIFTDCFARVFLCGVWSLGLMLFFNICLYKMIKCMLQCRYFGKPGNIRRGSWMNEWSMSLKHKMNDITYLYLYLKHRSHTLVKNGGTA</sequence>
<proteinExistence type="predicted"/>
<dbReference type="Proteomes" id="UP000031937">
    <property type="component" value="Unassembled WGS sequence"/>
</dbReference>
<reference evidence="2 3" key="1">
    <citation type="submission" date="2014-07" db="EMBL/GenBank/DDBJ databases">
        <title>Porphyromonadaceae bacterium OUH 334697 = ATCC BAA-2682 = DSM 28341 draft genome.</title>
        <authorList>
            <person name="Sydenham T.V."/>
            <person name="Hasman H."/>
            <person name="Justesen U.S."/>
        </authorList>
    </citation>
    <scope>NUCLEOTIDE SEQUENCE [LARGE SCALE GENOMIC DNA]</scope>
    <source>
        <strain evidence="2 3">OUH 334697</strain>
    </source>
</reference>
<evidence type="ECO:0000313" key="2">
    <source>
        <dbReference type="EMBL" id="KIO46019.1"/>
    </source>
</evidence>
<evidence type="ECO:0000313" key="3">
    <source>
        <dbReference type="Proteomes" id="UP000031937"/>
    </source>
</evidence>
<organism evidence="2 3">
    <name type="scientific">Sanguibacteroides justesenii</name>
    <dbReference type="NCBI Taxonomy" id="1547597"/>
    <lineage>
        <taxon>Bacteria</taxon>
        <taxon>Pseudomonadati</taxon>
        <taxon>Bacteroidota</taxon>
        <taxon>Bacteroidia</taxon>
        <taxon>Bacteroidales</taxon>
        <taxon>Porphyromonadaceae</taxon>
        <taxon>Sanguibacteroides</taxon>
    </lineage>
</organism>